<dbReference type="InterPro" id="IPR014710">
    <property type="entry name" value="RmlC-like_jellyroll"/>
</dbReference>
<dbReference type="AlphaFoldDB" id="A0A813GQN0"/>
<reference evidence="3" key="1">
    <citation type="submission" date="2021-02" db="EMBL/GenBank/DDBJ databases">
        <authorList>
            <person name="Dougan E. K."/>
            <person name="Rhodes N."/>
            <person name="Thang M."/>
            <person name="Chan C."/>
        </authorList>
    </citation>
    <scope>NUCLEOTIDE SEQUENCE</scope>
</reference>
<evidence type="ECO:0000259" key="2">
    <source>
        <dbReference type="Pfam" id="PF22669"/>
    </source>
</evidence>
<evidence type="ECO:0000313" key="4">
    <source>
        <dbReference type="Proteomes" id="UP000654075"/>
    </source>
</evidence>
<dbReference type="InterPro" id="IPR018490">
    <property type="entry name" value="cNMP-bd_dom_sf"/>
</dbReference>
<dbReference type="Pfam" id="PF22669">
    <property type="entry name" value="Exo_endo_phos2"/>
    <property type="match status" value="1"/>
</dbReference>
<dbReference type="InterPro" id="IPR000300">
    <property type="entry name" value="IPPc"/>
</dbReference>
<feature type="non-terminal residue" evidence="3">
    <location>
        <position position="1"/>
    </location>
</feature>
<dbReference type="PANTHER" id="PTHR11200:SF275">
    <property type="entry name" value="LD06095P"/>
    <property type="match status" value="1"/>
</dbReference>
<dbReference type="PANTHER" id="PTHR11200">
    <property type="entry name" value="INOSITOL 5-PHOSPHATASE"/>
    <property type="match status" value="1"/>
</dbReference>
<evidence type="ECO:0000313" key="3">
    <source>
        <dbReference type="EMBL" id="CAE8627603.1"/>
    </source>
</evidence>
<dbReference type="Gene3D" id="3.60.10.10">
    <property type="entry name" value="Endonuclease/exonuclease/phosphatase"/>
    <property type="match status" value="1"/>
</dbReference>
<comment type="caution">
    <text evidence="3">The sequence shown here is derived from an EMBL/GenBank/DDBJ whole genome shotgun (WGS) entry which is preliminary data.</text>
</comment>
<dbReference type="InterPro" id="IPR046985">
    <property type="entry name" value="IP5"/>
</dbReference>
<proteinExistence type="predicted"/>
<dbReference type="GO" id="GO:0046856">
    <property type="term" value="P:phosphatidylinositol dephosphorylation"/>
    <property type="evidence" value="ECO:0007669"/>
    <property type="project" value="InterPro"/>
</dbReference>
<dbReference type="Proteomes" id="UP000654075">
    <property type="component" value="Unassembled WGS sequence"/>
</dbReference>
<feature type="domain" description="Inositol polyphosphate-related phosphatase" evidence="2">
    <location>
        <begin position="7"/>
        <end position="152"/>
    </location>
</feature>
<accession>A0A813GQN0</accession>
<sequence>EERQTLLEKRVESVLATTGGRYVKMCSFGMVGLALLTYVRESLDPHVGEVFIDRVKTGMEGMGGNKGGLCLRFVLGRTSFCFVNVHLPSGATAASERNEHMSEILTYAFQSINRTGSIRPSKLGFRRDSVFAAAKHDLTVVFGDTNSRLEPSSSPKSGETMPLGPPEAMALRDYHSGEVVYQMHDGPFAVFLVMKGAFAYVGRPTKKGGVDSTDPQLESDRVSGSTGSFTASPIHAGKLKVLSPYHLFSWGSYFGDIEIFNSEGQSRLCTARCESSTGGELLIINREDIACLAAQFPQYKAAWQAAARRRENARIRSRARCRKKTDHILLAAHWLQQHMRELLRRGRTPTASQAFTNAQGSEHFIDRALAFSKVKFINPELAALHGEVVQVREELSEMLRCGLESLRQEVRCLAQRPEAVLAPAQAISTDYTGQTNGFSSLDLPNPVWPSRIDSAADSVWPARSESDWPARIDSDFESV</sequence>
<feature type="compositionally biased region" description="Polar residues" evidence="1">
    <location>
        <begin position="145"/>
        <end position="157"/>
    </location>
</feature>
<feature type="region of interest" description="Disordered" evidence="1">
    <location>
        <begin position="205"/>
        <end position="225"/>
    </location>
</feature>
<dbReference type="SUPFAM" id="SSF51206">
    <property type="entry name" value="cAMP-binding domain-like"/>
    <property type="match status" value="1"/>
</dbReference>
<name>A0A813GQN0_POLGL</name>
<dbReference type="GO" id="GO:0004439">
    <property type="term" value="F:phosphatidylinositol-4,5-bisphosphate 5-phosphatase activity"/>
    <property type="evidence" value="ECO:0007669"/>
    <property type="project" value="TreeGrafter"/>
</dbReference>
<feature type="region of interest" description="Disordered" evidence="1">
    <location>
        <begin position="145"/>
        <end position="165"/>
    </location>
</feature>
<evidence type="ECO:0000256" key="1">
    <source>
        <dbReference type="SAM" id="MobiDB-lite"/>
    </source>
</evidence>
<protein>
    <recommendedName>
        <fullName evidence="2">Inositol polyphosphate-related phosphatase domain-containing protein</fullName>
    </recommendedName>
</protein>
<dbReference type="InterPro" id="IPR036691">
    <property type="entry name" value="Endo/exonu/phosph_ase_sf"/>
</dbReference>
<dbReference type="SUPFAM" id="SSF56219">
    <property type="entry name" value="DNase I-like"/>
    <property type="match status" value="1"/>
</dbReference>
<dbReference type="Gene3D" id="2.60.120.10">
    <property type="entry name" value="Jelly Rolls"/>
    <property type="match status" value="1"/>
</dbReference>
<keyword evidence="4" id="KW-1185">Reference proteome</keyword>
<organism evidence="3 4">
    <name type="scientific">Polarella glacialis</name>
    <name type="common">Dinoflagellate</name>
    <dbReference type="NCBI Taxonomy" id="89957"/>
    <lineage>
        <taxon>Eukaryota</taxon>
        <taxon>Sar</taxon>
        <taxon>Alveolata</taxon>
        <taxon>Dinophyceae</taxon>
        <taxon>Suessiales</taxon>
        <taxon>Suessiaceae</taxon>
        <taxon>Polarella</taxon>
    </lineage>
</organism>
<gene>
    <name evidence="3" type="ORF">PGLA1383_LOCUS44331</name>
</gene>
<dbReference type="EMBL" id="CAJNNV010029220">
    <property type="protein sequence ID" value="CAE8627603.1"/>
    <property type="molecule type" value="Genomic_DNA"/>
</dbReference>